<comment type="function">
    <text evidence="3">Cyclic amide hydrolase of unknown substrate specificity. Catalyzes the hydrolytic ring-opening of a cyclic amide. Does not act on cyanuric acid nor barbituric acid.</text>
</comment>
<gene>
    <name evidence="4" type="ordered locus">Sulac_2305</name>
</gene>
<feature type="binding site" evidence="3">
    <location>
        <position position="308"/>
    </location>
    <ligand>
        <name>substrate</name>
    </ligand>
</feature>
<reference evidence="5" key="1">
    <citation type="submission" date="2011-12" db="EMBL/GenBank/DDBJ databases">
        <title>The complete genome of chromosome of Sulfobacillus acidophilus DSM 10332.</title>
        <authorList>
            <person name="Lucas S."/>
            <person name="Han J."/>
            <person name="Lapidus A."/>
            <person name="Bruce D."/>
            <person name="Goodwin L."/>
            <person name="Pitluck S."/>
            <person name="Peters L."/>
            <person name="Kyrpides N."/>
            <person name="Mavromatis K."/>
            <person name="Ivanova N."/>
            <person name="Mikhailova N."/>
            <person name="Chertkov O."/>
            <person name="Saunders E."/>
            <person name="Detter J.C."/>
            <person name="Tapia R."/>
            <person name="Han C."/>
            <person name="Land M."/>
            <person name="Hauser L."/>
            <person name="Markowitz V."/>
            <person name="Cheng J.-F."/>
            <person name="Hugenholtz P."/>
            <person name="Woyke T."/>
            <person name="Wu D."/>
            <person name="Pukall R."/>
            <person name="Gehrich-Schroeter G."/>
            <person name="Schneider S."/>
            <person name="Klenk H.-P."/>
            <person name="Eisen J.A."/>
        </authorList>
    </citation>
    <scope>NUCLEOTIDE SEQUENCE [LARGE SCALE GENOMIC DNA]</scope>
    <source>
        <strain evidence="5">ATCC 700253 / DSM 10332 / NAL</strain>
    </source>
</reference>
<name>G8TUQ0_SULAD</name>
<dbReference type="AlphaFoldDB" id="G8TUQ0"/>
<dbReference type="InterPro" id="IPR014086">
    <property type="entry name" value="AtzD/Barbiturase"/>
</dbReference>
<comment type="caution">
    <text evidence="3">Lacks conserved residue(s) required for the propagation of feature annotation.</text>
</comment>
<dbReference type="InterPro" id="IPR043007">
    <property type="entry name" value="AtzD/Barbiturase_RUC"/>
</dbReference>
<dbReference type="GO" id="GO:0016812">
    <property type="term" value="F:hydrolase activity, acting on carbon-nitrogen (but not peptide) bonds, in cyclic amides"/>
    <property type="evidence" value="ECO:0007669"/>
    <property type="project" value="UniProtKB-UniRule"/>
</dbReference>
<dbReference type="EMBL" id="CP003179">
    <property type="protein sequence ID" value="AEW05774.1"/>
    <property type="molecule type" value="Genomic_DNA"/>
</dbReference>
<dbReference type="Proteomes" id="UP000005439">
    <property type="component" value="Chromosome"/>
</dbReference>
<sequence length="351" mass="38264">MELSVLRGLMQDPADFSELTGWIREGRLNPRDILAILGKTEGNGGQNDFTRELATVACRQALAENSSEADVMLSFSGGTEGVITPHYWVFSHHGSWPLNPNPEKRLAAARGQTRRFAPHEVGTLAMVEETARVVRQLLDDARIHPQDVHFVHIKGALPSRVSGEYPRNTMAYARGASALGVAVALGEIAPEKIHEDAILRDWTLYSSRASTSAKPGVERSDILVLGNSPWWSGSLVSDHTVMRDMLDLESVKKTLSRWGVTGCPLTPAEQERVVAVFAKAEADPQNSLRGFRHTMRTDDDISETRYARCVIGSVLAGFMQSPFIYVSTRAEHHGPPGGGPVALILAVPKAG</sequence>
<dbReference type="Pfam" id="PF09663">
    <property type="entry name" value="Amido_AtzD_TrzD"/>
    <property type="match status" value="1"/>
</dbReference>
<reference evidence="4 5" key="2">
    <citation type="journal article" date="2012" name="Stand. Genomic Sci.">
        <title>Complete genome sequence of the moderately thermophilic mineral-sulfide-oxidizing firmicute Sulfobacillus acidophilus type strain (NAL(T)).</title>
        <authorList>
            <person name="Anderson I."/>
            <person name="Chertkov O."/>
            <person name="Chen A."/>
            <person name="Saunders E."/>
            <person name="Lapidus A."/>
            <person name="Nolan M."/>
            <person name="Lucas S."/>
            <person name="Hammon N."/>
            <person name="Deshpande S."/>
            <person name="Cheng J.F."/>
            <person name="Han C."/>
            <person name="Tapia R."/>
            <person name="Goodwin L.A."/>
            <person name="Pitluck S."/>
            <person name="Liolios K."/>
            <person name="Pagani I."/>
            <person name="Ivanova N."/>
            <person name="Mikhailova N."/>
            <person name="Pati A."/>
            <person name="Palaniappan K."/>
            <person name="Land M."/>
            <person name="Pan C."/>
            <person name="Rohde M."/>
            <person name="Pukall R."/>
            <person name="Goker M."/>
            <person name="Detter J.C."/>
            <person name="Woyke T."/>
            <person name="Bristow J."/>
            <person name="Eisen J.A."/>
            <person name="Markowitz V."/>
            <person name="Hugenholtz P."/>
            <person name="Kyrpides N.C."/>
            <person name="Klenk H.P."/>
            <person name="Mavromatis K."/>
        </authorList>
    </citation>
    <scope>NUCLEOTIDE SEQUENCE [LARGE SCALE GENOMIC DNA]</scope>
    <source>
        <strain evidence="5">ATCC 700253 / DSM 10332 / NAL</strain>
    </source>
</reference>
<dbReference type="HAMAP" id="MF_01989">
    <property type="entry name" value="Cyc_amidohydrol"/>
    <property type="match status" value="1"/>
</dbReference>
<dbReference type="InterPro" id="IPR043006">
    <property type="entry name" value="AtzD/Barbiturase_RUB"/>
</dbReference>
<dbReference type="HOGENOM" id="CLU_808206_0_0_9"/>
<evidence type="ECO:0000313" key="4">
    <source>
        <dbReference type="EMBL" id="AEW05774.1"/>
    </source>
</evidence>
<feature type="binding site" evidence="3">
    <location>
        <begin position="76"/>
        <end position="77"/>
    </location>
    <ligand>
        <name>substrate</name>
    </ligand>
</feature>
<protein>
    <recommendedName>
        <fullName evidence="3">Cyclic amide hydrolase</fullName>
        <shortName evidence="3">CyAH</shortName>
        <ecNumber evidence="3">3.5.2.-</ecNumber>
    </recommendedName>
    <alternativeName>
        <fullName evidence="3">Ring-opening amidohydrolase</fullName>
    </alternativeName>
</protein>
<dbReference type="NCBIfam" id="TIGR02714">
    <property type="entry name" value="amido_AtzD_TrzD"/>
    <property type="match status" value="1"/>
</dbReference>
<dbReference type="EC" id="3.5.2.-" evidence="3"/>
<dbReference type="Gene3D" id="3.30.1330.160">
    <property type="entry name" value="Cyanuric acid hydrolase/Barbituras, RU C"/>
    <property type="match status" value="1"/>
</dbReference>
<keyword evidence="2 3" id="KW-0378">Hydrolase</keyword>
<dbReference type="PATRIC" id="fig|679936.5.peg.2388"/>
<evidence type="ECO:0000256" key="3">
    <source>
        <dbReference type="HAMAP-Rule" id="MF_01989"/>
    </source>
</evidence>
<organism evidence="4 5">
    <name type="scientific">Sulfobacillus acidophilus (strain ATCC 700253 / DSM 10332 / NAL)</name>
    <dbReference type="NCBI Taxonomy" id="679936"/>
    <lineage>
        <taxon>Bacteria</taxon>
        <taxon>Bacillati</taxon>
        <taxon>Bacillota</taxon>
        <taxon>Clostridia</taxon>
        <taxon>Eubacteriales</taxon>
        <taxon>Clostridiales Family XVII. Incertae Sedis</taxon>
        <taxon>Sulfobacillus</taxon>
    </lineage>
</organism>
<feature type="region of interest" description="RU A" evidence="3">
    <location>
        <begin position="1"/>
        <end position="96"/>
    </location>
</feature>
<dbReference type="Gene3D" id="3.30.1330.180">
    <property type="entry name" value="Cyanuric acid hydrolase/Barbiturase, RU B"/>
    <property type="match status" value="1"/>
</dbReference>
<feature type="binding site" evidence="3">
    <location>
        <begin position="212"/>
        <end position="213"/>
    </location>
    <ligand>
        <name>substrate</name>
    </ligand>
</feature>
<feature type="active site" description="Nucleophile" evidence="3">
    <location>
        <position position="212"/>
    </location>
</feature>
<accession>G8TUQ0</accession>
<feature type="site" description="Important for substrate specificity" evidence="3">
    <location>
        <position position="304"/>
    </location>
</feature>
<evidence type="ECO:0000256" key="2">
    <source>
        <dbReference type="ARBA" id="ARBA00022801"/>
    </source>
</evidence>
<feature type="region of interest" description="RU C" evidence="3">
    <location>
        <begin position="235"/>
        <end position="351"/>
    </location>
</feature>
<feature type="binding site" evidence="3">
    <location>
        <position position="174"/>
    </location>
    <ligand>
        <name>substrate</name>
    </ligand>
</feature>
<dbReference type="STRING" id="679936.Sulac_2305"/>
<dbReference type="InterPro" id="IPR043008">
    <property type="entry name" value="AtzD/Barbiturase_RUA"/>
</dbReference>
<proteinExistence type="inferred from homology"/>
<comment type="subunit">
    <text evidence="3">Homotetramer.</text>
</comment>
<keyword evidence="5" id="KW-1185">Reference proteome</keyword>
<evidence type="ECO:0000256" key="1">
    <source>
        <dbReference type="ARBA" id="ARBA00010947"/>
    </source>
</evidence>
<dbReference type="Gene3D" id="3.30.1330.170">
    <property type="entry name" value="Cyanuric acid hydrolase/Barbiturase, RU A"/>
    <property type="match status" value="1"/>
</dbReference>
<evidence type="ECO:0000313" key="5">
    <source>
        <dbReference type="Proteomes" id="UP000005439"/>
    </source>
</evidence>
<comment type="similarity">
    <text evidence="1 3">Belongs to the cyclic amide hydrolase (CyAH) family.</text>
</comment>
<dbReference type="KEGG" id="sap:Sulac_2305"/>
<feature type="active site" evidence="3">
    <location>
        <position position="154"/>
    </location>
</feature>
<feature type="binding site" evidence="3">
    <location>
        <position position="51"/>
    </location>
    <ligand>
        <name>substrate</name>
    </ligand>
</feature>
<feature type="binding site" evidence="3">
    <location>
        <begin position="327"/>
        <end position="328"/>
    </location>
    <ligand>
        <name>substrate</name>
    </ligand>
</feature>
<comment type="domain">
    <text evidence="3">The monomer structure is formed from three repeating units (RUs) that share the same structure as one another. The monomer and the active site possess nearly threefold rotational symmetry, to the extent that the active site possesses three potential Ser-Lys catalytic dyads, but one of the 3 active site surfaces varies in composition suggesting it is involved in confering substrate specificity.</text>
</comment>